<protein>
    <submittedName>
        <fullName evidence="1">Uncharacterized protein</fullName>
    </submittedName>
</protein>
<evidence type="ECO:0000313" key="1">
    <source>
        <dbReference type="EMBL" id="KAG0712831.1"/>
    </source>
</evidence>
<dbReference type="AlphaFoldDB" id="A0A8J5CH29"/>
<evidence type="ECO:0000313" key="2">
    <source>
        <dbReference type="Proteomes" id="UP000770661"/>
    </source>
</evidence>
<dbReference type="Gene3D" id="2.40.70.10">
    <property type="entry name" value="Acid Proteases"/>
    <property type="match status" value="1"/>
</dbReference>
<reference evidence="1" key="1">
    <citation type="submission" date="2020-07" db="EMBL/GenBank/DDBJ databases">
        <title>The High-quality genome of the commercially important snow crab, Chionoecetes opilio.</title>
        <authorList>
            <person name="Jeong J.-H."/>
            <person name="Ryu S."/>
        </authorList>
    </citation>
    <scope>NUCLEOTIDE SEQUENCE</scope>
    <source>
        <strain evidence="1">MADBK_172401_WGS</strain>
        <tissue evidence="1">Digestive gland</tissue>
    </source>
</reference>
<dbReference type="Proteomes" id="UP000770661">
    <property type="component" value="Unassembled WGS sequence"/>
</dbReference>
<dbReference type="InterPro" id="IPR021109">
    <property type="entry name" value="Peptidase_aspartic_dom_sf"/>
</dbReference>
<proteinExistence type="predicted"/>
<sequence length="157" mass="17598">MVEAKVQGRQTWMEADTGASTSVICEKEWRRIPQRPRLELTQRRLVTYTAAQMQRYALQLAAYKYSVEMRRFEKMAMADALSRMPLADIEDRGGPEKGELGQRVQCAVFGRGALGNRSSSSGSNAAGCGVRKSVSLCLVWTVARKSERRYSDVQVES</sequence>
<comment type="caution">
    <text evidence="1">The sequence shown here is derived from an EMBL/GenBank/DDBJ whole genome shotgun (WGS) entry which is preliminary data.</text>
</comment>
<dbReference type="EMBL" id="JACEEZ010022055">
    <property type="protein sequence ID" value="KAG0712831.1"/>
    <property type="molecule type" value="Genomic_DNA"/>
</dbReference>
<organism evidence="1 2">
    <name type="scientific">Chionoecetes opilio</name>
    <name type="common">Atlantic snow crab</name>
    <name type="synonym">Cancer opilio</name>
    <dbReference type="NCBI Taxonomy" id="41210"/>
    <lineage>
        <taxon>Eukaryota</taxon>
        <taxon>Metazoa</taxon>
        <taxon>Ecdysozoa</taxon>
        <taxon>Arthropoda</taxon>
        <taxon>Crustacea</taxon>
        <taxon>Multicrustacea</taxon>
        <taxon>Malacostraca</taxon>
        <taxon>Eumalacostraca</taxon>
        <taxon>Eucarida</taxon>
        <taxon>Decapoda</taxon>
        <taxon>Pleocyemata</taxon>
        <taxon>Brachyura</taxon>
        <taxon>Eubrachyura</taxon>
        <taxon>Majoidea</taxon>
        <taxon>Majidae</taxon>
        <taxon>Chionoecetes</taxon>
    </lineage>
</organism>
<keyword evidence="2" id="KW-1185">Reference proteome</keyword>
<name>A0A8J5CH29_CHIOP</name>
<dbReference type="OrthoDB" id="6379928at2759"/>
<gene>
    <name evidence="1" type="ORF">GWK47_017567</name>
</gene>
<accession>A0A8J5CH29</accession>